<dbReference type="PANTHER" id="PTHR30386">
    <property type="entry name" value="MEMBRANE FUSION SUBUNIT OF EMRAB-TOLC MULTIDRUG EFFLUX PUMP"/>
    <property type="match status" value="1"/>
</dbReference>
<dbReference type="PANTHER" id="PTHR30386:SF19">
    <property type="entry name" value="MULTIDRUG EXPORT PROTEIN EMRA-RELATED"/>
    <property type="match status" value="1"/>
</dbReference>
<dbReference type="Gene3D" id="2.40.30.170">
    <property type="match status" value="1"/>
</dbReference>
<dbReference type="Pfam" id="PF25885">
    <property type="entry name" value="HH_EMRA"/>
    <property type="match status" value="1"/>
</dbReference>
<dbReference type="Proteomes" id="UP001497493">
    <property type="component" value="Chromosome"/>
</dbReference>
<keyword evidence="6" id="KW-1185">Reference proteome</keyword>
<dbReference type="Gene3D" id="2.40.50.100">
    <property type="match status" value="1"/>
</dbReference>
<sequence length="400" mass="43869">MTNTHGRDPSEPRKSLPSRRQRLDRLGRRRLRRLLGLSSLLALAGLVAIAYAWRYAGRFVTTDDAYVAGNIVPLKAQTHGTVVEVRTDNTRWVQQGEVLVRLDGLDAQVALERAEADLAEAVRQAAALFDGVESLAQRLAAQQAEWQRVSRDLARYLSVLAEGAVTVEQVEDAQFRLRALRARILQTRAELRAAQALVKGTQPANHPRVRQAASALKRAYLDAVRREIVAPVSGYVAKRTIQPGDQVHPDMPLLAIVPLDALWVDANFLEDQLAAVRPGQPVTLTADLYGAGVVFHGRVLGLEPGTGSVFGLLPPNNATGNYIHITERVPVRIGLDAAELHRHPLRPGLSMRVRIDTSQPGRSVLEPITRLPGDAYATSVYERQLQGAEHLIRAIIAANL</sequence>
<comment type="subcellular location">
    <subcellularLocation>
        <location evidence="1">Cell envelope</location>
    </subcellularLocation>
</comment>
<dbReference type="InterPro" id="IPR058633">
    <property type="entry name" value="EmrA/FarA_HH"/>
</dbReference>
<dbReference type="RefSeq" id="WP_348758167.1">
    <property type="nucleotide sequence ID" value="NZ_OZ026884.1"/>
</dbReference>
<protein>
    <submittedName>
        <fullName evidence="5">Membrane fusion protein (Multidrug efflux system)</fullName>
    </submittedName>
</protein>
<feature type="region of interest" description="Disordered" evidence="3">
    <location>
        <begin position="1"/>
        <end position="22"/>
    </location>
</feature>
<feature type="coiled-coil region" evidence="2">
    <location>
        <begin position="170"/>
        <end position="197"/>
    </location>
</feature>
<feature type="compositionally biased region" description="Basic and acidic residues" evidence="3">
    <location>
        <begin position="1"/>
        <end position="14"/>
    </location>
</feature>
<name>A0ABM9NM07_9GAMM</name>
<accession>A0ABM9NM07</accession>
<feature type="domain" description="Multidrug export protein EmrA/FarA alpha-helical hairpin" evidence="4">
    <location>
        <begin position="106"/>
        <end position="225"/>
    </location>
</feature>
<dbReference type="EMBL" id="OZ026884">
    <property type="protein sequence ID" value="CAL1241665.1"/>
    <property type="molecule type" value="Genomic_DNA"/>
</dbReference>
<evidence type="ECO:0000256" key="1">
    <source>
        <dbReference type="ARBA" id="ARBA00004196"/>
    </source>
</evidence>
<proteinExistence type="predicted"/>
<dbReference type="SUPFAM" id="SSF111369">
    <property type="entry name" value="HlyD-like secretion proteins"/>
    <property type="match status" value="1"/>
</dbReference>
<reference evidence="5 6" key="1">
    <citation type="submission" date="2024-04" db="EMBL/GenBank/DDBJ databases">
        <authorList>
            <person name="Cremers G."/>
        </authorList>
    </citation>
    <scope>NUCLEOTIDE SEQUENCE [LARGE SCALE GENOMIC DNA]</scope>
    <source>
        <strain evidence="5">MeCH1-AG</strain>
    </source>
</reference>
<evidence type="ECO:0000256" key="2">
    <source>
        <dbReference type="SAM" id="Coils"/>
    </source>
</evidence>
<gene>
    <name evidence="5" type="ORF">MECH1_V1_2889</name>
</gene>
<dbReference type="InterPro" id="IPR050739">
    <property type="entry name" value="MFP"/>
</dbReference>
<evidence type="ECO:0000259" key="4">
    <source>
        <dbReference type="Pfam" id="PF25885"/>
    </source>
</evidence>
<keyword evidence="2" id="KW-0175">Coiled coil</keyword>
<evidence type="ECO:0000256" key="3">
    <source>
        <dbReference type="SAM" id="MobiDB-lite"/>
    </source>
</evidence>
<evidence type="ECO:0000313" key="6">
    <source>
        <dbReference type="Proteomes" id="UP001497493"/>
    </source>
</evidence>
<organism evidence="5 6">
    <name type="scientific">Candidatus Methylocalor cossyra</name>
    <dbReference type="NCBI Taxonomy" id="3108543"/>
    <lineage>
        <taxon>Bacteria</taxon>
        <taxon>Pseudomonadati</taxon>
        <taxon>Pseudomonadota</taxon>
        <taxon>Gammaproteobacteria</taxon>
        <taxon>Methylococcales</taxon>
        <taxon>Methylococcaceae</taxon>
        <taxon>Candidatus Methylocalor</taxon>
    </lineage>
</organism>
<evidence type="ECO:0000313" key="5">
    <source>
        <dbReference type="EMBL" id="CAL1241665.1"/>
    </source>
</evidence>